<dbReference type="InterPro" id="IPR000254">
    <property type="entry name" value="CBD"/>
</dbReference>
<dbReference type="EMBL" id="MU853227">
    <property type="protein sequence ID" value="KAK4124549.1"/>
    <property type="molecule type" value="Genomic_DNA"/>
</dbReference>
<dbReference type="PANTHER" id="PTHR33753">
    <property type="entry name" value="1,4-BETA-D-GLUCAN CELLOBIOHYDROLASE B"/>
    <property type="match status" value="1"/>
</dbReference>
<dbReference type="Pfam" id="PF00840">
    <property type="entry name" value="Glyco_hydro_7"/>
    <property type="match status" value="1"/>
</dbReference>
<feature type="domain" description="CBM1" evidence="14">
    <location>
        <begin position="441"/>
        <end position="477"/>
    </location>
</feature>
<gene>
    <name evidence="15" type="ORF">N657DRAFT_617826</name>
</gene>
<dbReference type="InterPro" id="IPR037019">
    <property type="entry name" value="Glyco_hydro_7_sf"/>
</dbReference>
<dbReference type="EC" id="3.2.1.-" evidence="11"/>
<dbReference type="GeneID" id="87827302"/>
<dbReference type="AlphaFoldDB" id="A0AAN6U1G3"/>
<dbReference type="PROSITE" id="PS00562">
    <property type="entry name" value="CBM1_1"/>
    <property type="match status" value="1"/>
</dbReference>
<keyword evidence="9 11" id="KW-0326">Glycosidase</keyword>
<sequence length="477" mass="49959">MGRNILATAALAILPLVNAQQPGTLTPEVHPQLPTWKCTTSSGCVQQDTSVVLDWNYRWFHTASGTSCTTSSGLNRTLCPDEATCAQNCVVEGVDYTSSGIATSGSTLTMRQYVKGSNGQTNSVSPRAYLLGSDGNYVMLKLLGQELSFDVDLSTLPCGENAALYLGEMDRTGGRNPYNTGGANYGSGYCDAQCPVQTWNNGTLNTNGQGSCCNEMDILEANARANAFTPHPCANGSCDKGGCGFNPYNRGYTNYYGPGLTLDTSKPFTVITRFITNDGTTSGSLSQIQRVYVQNGKTIPSAAPGGDIISASACSSAASFGGLAGMGQALGRGMVLTFSIWNDASGYMNWLDAGSNGPCSDTEGNPTNILANYPDTHVVFSNIRWGDIGSTVNVPGGGVSSSSSSSTRPSSTTTTLRTSTRPVSTTTVTKITTTTSAASQATQTHWGQCGGQQWTGPTACAPPYACKTQNPWYAQCL</sequence>
<dbReference type="GO" id="GO:0030248">
    <property type="term" value="F:cellulose binding"/>
    <property type="evidence" value="ECO:0007669"/>
    <property type="project" value="InterPro"/>
</dbReference>
<keyword evidence="3 13" id="KW-0732">Signal</keyword>
<keyword evidence="5 11" id="KW-0136">Cellulose degradation</keyword>
<comment type="caution">
    <text evidence="15">The sequence shown here is derived from an EMBL/GenBank/DDBJ whole genome shotgun (WGS) entry which is preliminary data.</text>
</comment>
<dbReference type="Gene3D" id="2.70.100.10">
    <property type="entry name" value="Glycoside hydrolase, family 7, domain"/>
    <property type="match status" value="1"/>
</dbReference>
<dbReference type="RefSeq" id="XP_062648320.1">
    <property type="nucleotide sequence ID" value="XM_062790532.1"/>
</dbReference>
<dbReference type="PANTHER" id="PTHR33753:SF1">
    <property type="entry name" value="ENDO-BETA-1,4-GLUCANASE CELB"/>
    <property type="match status" value="1"/>
</dbReference>
<evidence type="ECO:0000256" key="13">
    <source>
        <dbReference type="SAM" id="SignalP"/>
    </source>
</evidence>
<protein>
    <recommendedName>
        <fullName evidence="11">Glucanase</fullName>
        <ecNumber evidence="11">3.2.1.-</ecNumber>
    </recommendedName>
</protein>
<reference evidence="15" key="2">
    <citation type="submission" date="2023-05" db="EMBL/GenBank/DDBJ databases">
        <authorList>
            <consortium name="Lawrence Berkeley National Laboratory"/>
            <person name="Steindorff A."/>
            <person name="Hensen N."/>
            <person name="Bonometti L."/>
            <person name="Westerberg I."/>
            <person name="Brannstrom I.O."/>
            <person name="Guillou S."/>
            <person name="Cros-Aarteil S."/>
            <person name="Calhoun S."/>
            <person name="Haridas S."/>
            <person name="Kuo A."/>
            <person name="Mondo S."/>
            <person name="Pangilinan J."/>
            <person name="Riley R."/>
            <person name="Labutti K."/>
            <person name="Andreopoulos B."/>
            <person name="Lipzen A."/>
            <person name="Chen C."/>
            <person name="Yanf M."/>
            <person name="Daum C."/>
            <person name="Ng V."/>
            <person name="Clum A."/>
            <person name="Ohm R."/>
            <person name="Martin F."/>
            <person name="Silar P."/>
            <person name="Natvig D."/>
            <person name="Lalanne C."/>
            <person name="Gautier V."/>
            <person name="Ament-Velasquez S.L."/>
            <person name="Kruys A."/>
            <person name="Hutchinson M.I."/>
            <person name="Powell A.J."/>
            <person name="Barry K."/>
            <person name="Miller A.N."/>
            <person name="Grigoriev I.V."/>
            <person name="Debuchy R."/>
            <person name="Gladieux P."/>
            <person name="Thoren M.H."/>
            <person name="Johannesson H."/>
        </authorList>
    </citation>
    <scope>NUCLEOTIDE SEQUENCE</scope>
    <source>
        <strain evidence="15">CBS 731.68</strain>
    </source>
</reference>
<evidence type="ECO:0000256" key="8">
    <source>
        <dbReference type="ARBA" id="ARBA00023277"/>
    </source>
</evidence>
<evidence type="ECO:0000256" key="12">
    <source>
        <dbReference type="SAM" id="MobiDB-lite"/>
    </source>
</evidence>
<keyword evidence="7" id="KW-0325">Glycoprotein</keyword>
<dbReference type="InterPro" id="IPR035971">
    <property type="entry name" value="CBD_sf"/>
</dbReference>
<dbReference type="SUPFAM" id="SSF49899">
    <property type="entry name" value="Concanavalin A-like lectins/glucanases"/>
    <property type="match status" value="1"/>
</dbReference>
<evidence type="ECO:0000313" key="16">
    <source>
        <dbReference type="Proteomes" id="UP001302602"/>
    </source>
</evidence>
<keyword evidence="16" id="KW-1185">Reference proteome</keyword>
<name>A0AAN6U1G3_9PEZI</name>
<dbReference type="GO" id="GO:0008810">
    <property type="term" value="F:cellulase activity"/>
    <property type="evidence" value="ECO:0007669"/>
    <property type="project" value="UniProtKB-EC"/>
</dbReference>
<feature type="chain" id="PRO_5042876954" description="Glucanase" evidence="13">
    <location>
        <begin position="20"/>
        <end position="477"/>
    </location>
</feature>
<dbReference type="InterPro" id="IPR013320">
    <property type="entry name" value="ConA-like_dom_sf"/>
</dbReference>
<feature type="region of interest" description="Disordered" evidence="12">
    <location>
        <begin position="396"/>
        <end position="422"/>
    </location>
</feature>
<evidence type="ECO:0000259" key="14">
    <source>
        <dbReference type="PROSITE" id="PS51164"/>
    </source>
</evidence>
<evidence type="ECO:0000256" key="11">
    <source>
        <dbReference type="RuleBase" id="RU361164"/>
    </source>
</evidence>
<dbReference type="SMART" id="SM00236">
    <property type="entry name" value="fCBD"/>
    <property type="match status" value="1"/>
</dbReference>
<proteinExistence type="inferred from homology"/>
<dbReference type="PRINTS" id="PR00734">
    <property type="entry name" value="GLHYDRLASE7"/>
</dbReference>
<evidence type="ECO:0000313" key="15">
    <source>
        <dbReference type="EMBL" id="KAK4124549.1"/>
    </source>
</evidence>
<dbReference type="Proteomes" id="UP001302602">
    <property type="component" value="Unassembled WGS sequence"/>
</dbReference>
<keyword evidence="10 11" id="KW-0624">Polysaccharide degradation</keyword>
<dbReference type="PROSITE" id="PS51164">
    <property type="entry name" value="CBM1_2"/>
    <property type="match status" value="1"/>
</dbReference>
<evidence type="ECO:0000256" key="6">
    <source>
        <dbReference type="ARBA" id="ARBA00023157"/>
    </source>
</evidence>
<reference evidence="15" key="1">
    <citation type="journal article" date="2023" name="Mol. Phylogenet. Evol.">
        <title>Genome-scale phylogeny and comparative genomics of the fungal order Sordariales.</title>
        <authorList>
            <person name="Hensen N."/>
            <person name="Bonometti L."/>
            <person name="Westerberg I."/>
            <person name="Brannstrom I.O."/>
            <person name="Guillou S."/>
            <person name="Cros-Aarteil S."/>
            <person name="Calhoun S."/>
            <person name="Haridas S."/>
            <person name="Kuo A."/>
            <person name="Mondo S."/>
            <person name="Pangilinan J."/>
            <person name="Riley R."/>
            <person name="LaButti K."/>
            <person name="Andreopoulos B."/>
            <person name="Lipzen A."/>
            <person name="Chen C."/>
            <person name="Yan M."/>
            <person name="Daum C."/>
            <person name="Ng V."/>
            <person name="Clum A."/>
            <person name="Steindorff A."/>
            <person name="Ohm R.A."/>
            <person name="Martin F."/>
            <person name="Silar P."/>
            <person name="Natvig D.O."/>
            <person name="Lalanne C."/>
            <person name="Gautier V."/>
            <person name="Ament-Velasquez S.L."/>
            <person name="Kruys A."/>
            <person name="Hutchinson M.I."/>
            <person name="Powell A.J."/>
            <person name="Barry K."/>
            <person name="Miller A.N."/>
            <person name="Grigoriev I.V."/>
            <person name="Debuchy R."/>
            <person name="Gladieux P."/>
            <person name="Hiltunen Thoren M."/>
            <person name="Johannesson H."/>
        </authorList>
    </citation>
    <scope>NUCLEOTIDE SEQUENCE</scope>
    <source>
        <strain evidence="15">CBS 731.68</strain>
    </source>
</reference>
<comment type="similarity">
    <text evidence="2 11">Belongs to the glycosyl hydrolase 7 (cellulase C) family.</text>
</comment>
<evidence type="ECO:0000256" key="10">
    <source>
        <dbReference type="ARBA" id="ARBA00023326"/>
    </source>
</evidence>
<dbReference type="SUPFAM" id="SSF57180">
    <property type="entry name" value="Cellulose-binding domain"/>
    <property type="match status" value="1"/>
</dbReference>
<accession>A0AAN6U1G3</accession>
<comment type="catalytic activity">
    <reaction evidence="1">
        <text>Endohydrolysis of (1-&gt;4)-beta-D-glucosidic linkages in cellulose, lichenin and cereal beta-D-glucans.</text>
        <dbReference type="EC" id="3.2.1.4"/>
    </reaction>
</comment>
<dbReference type="CDD" id="cd07999">
    <property type="entry name" value="GH7_CBH_EG"/>
    <property type="match status" value="1"/>
</dbReference>
<keyword evidence="4 11" id="KW-0378">Hydrolase</keyword>
<keyword evidence="8" id="KW-0119">Carbohydrate metabolism</keyword>
<evidence type="ECO:0000256" key="5">
    <source>
        <dbReference type="ARBA" id="ARBA00023001"/>
    </source>
</evidence>
<dbReference type="InterPro" id="IPR001722">
    <property type="entry name" value="Glyco_hydro_7"/>
</dbReference>
<evidence type="ECO:0000256" key="1">
    <source>
        <dbReference type="ARBA" id="ARBA00000966"/>
    </source>
</evidence>
<feature type="signal peptide" evidence="13">
    <location>
        <begin position="1"/>
        <end position="19"/>
    </location>
</feature>
<evidence type="ECO:0000256" key="2">
    <source>
        <dbReference type="ARBA" id="ARBA00006044"/>
    </source>
</evidence>
<keyword evidence="6" id="KW-1015">Disulfide bond</keyword>
<evidence type="ECO:0000256" key="3">
    <source>
        <dbReference type="ARBA" id="ARBA00022729"/>
    </source>
</evidence>
<dbReference type="Pfam" id="PF00734">
    <property type="entry name" value="CBM_1"/>
    <property type="match status" value="1"/>
</dbReference>
<dbReference type="GO" id="GO:0005576">
    <property type="term" value="C:extracellular region"/>
    <property type="evidence" value="ECO:0007669"/>
    <property type="project" value="InterPro"/>
</dbReference>
<evidence type="ECO:0000256" key="4">
    <source>
        <dbReference type="ARBA" id="ARBA00022801"/>
    </source>
</evidence>
<evidence type="ECO:0000256" key="9">
    <source>
        <dbReference type="ARBA" id="ARBA00023295"/>
    </source>
</evidence>
<dbReference type="GO" id="GO:0030245">
    <property type="term" value="P:cellulose catabolic process"/>
    <property type="evidence" value="ECO:0007669"/>
    <property type="project" value="UniProtKB-KW"/>
</dbReference>
<evidence type="ECO:0000256" key="7">
    <source>
        <dbReference type="ARBA" id="ARBA00023180"/>
    </source>
</evidence>
<organism evidence="15 16">
    <name type="scientific">Parathielavia appendiculata</name>
    <dbReference type="NCBI Taxonomy" id="2587402"/>
    <lineage>
        <taxon>Eukaryota</taxon>
        <taxon>Fungi</taxon>
        <taxon>Dikarya</taxon>
        <taxon>Ascomycota</taxon>
        <taxon>Pezizomycotina</taxon>
        <taxon>Sordariomycetes</taxon>
        <taxon>Sordariomycetidae</taxon>
        <taxon>Sordariales</taxon>
        <taxon>Chaetomiaceae</taxon>
        <taxon>Parathielavia</taxon>
    </lineage>
</organism>